<gene>
    <name evidence="2" type="ORF">ACFQDL_08730</name>
</gene>
<reference evidence="3" key="1">
    <citation type="journal article" date="2019" name="Int. J. Syst. Evol. Microbiol.">
        <title>The Global Catalogue of Microorganisms (GCM) 10K type strain sequencing project: providing services to taxonomists for standard genome sequencing and annotation.</title>
        <authorList>
            <consortium name="The Broad Institute Genomics Platform"/>
            <consortium name="The Broad Institute Genome Sequencing Center for Infectious Disease"/>
            <person name="Wu L."/>
            <person name="Ma J."/>
        </authorList>
    </citation>
    <scope>NUCLEOTIDE SEQUENCE [LARGE SCALE GENOMIC DNA]</scope>
    <source>
        <strain evidence="3">NBRC 111756</strain>
    </source>
</reference>
<name>A0ABW1ZYA5_9GAMM</name>
<keyword evidence="1" id="KW-1133">Transmembrane helix</keyword>
<organism evidence="2 3">
    <name type="scientific">Marinobacterium aestuariivivens</name>
    <dbReference type="NCBI Taxonomy" id="1698799"/>
    <lineage>
        <taxon>Bacteria</taxon>
        <taxon>Pseudomonadati</taxon>
        <taxon>Pseudomonadota</taxon>
        <taxon>Gammaproteobacteria</taxon>
        <taxon>Oceanospirillales</taxon>
        <taxon>Oceanospirillaceae</taxon>
        <taxon>Marinobacterium</taxon>
    </lineage>
</organism>
<dbReference type="EMBL" id="JBHSWE010000001">
    <property type="protein sequence ID" value="MFC6670160.1"/>
    <property type="molecule type" value="Genomic_DNA"/>
</dbReference>
<keyword evidence="3" id="KW-1185">Reference proteome</keyword>
<feature type="transmembrane region" description="Helical" evidence="1">
    <location>
        <begin position="6"/>
        <end position="27"/>
    </location>
</feature>
<keyword evidence="1" id="KW-0812">Transmembrane</keyword>
<keyword evidence="1" id="KW-0472">Membrane</keyword>
<dbReference type="RefSeq" id="WP_379908670.1">
    <property type="nucleotide sequence ID" value="NZ_JBHSWE010000001.1"/>
</dbReference>
<proteinExistence type="predicted"/>
<comment type="caution">
    <text evidence="2">The sequence shown here is derived from an EMBL/GenBank/DDBJ whole genome shotgun (WGS) entry which is preliminary data.</text>
</comment>
<sequence length="49" mass="5420">MLPKKYLPIVTPLLMSILMVFVMTAIITGYNSGIDGDFIARWAGAYRVA</sequence>
<dbReference type="InterPro" id="IPR021529">
    <property type="entry name" value="DUF2798"/>
</dbReference>
<dbReference type="Pfam" id="PF11391">
    <property type="entry name" value="DUF2798"/>
    <property type="match status" value="1"/>
</dbReference>
<evidence type="ECO:0000313" key="2">
    <source>
        <dbReference type="EMBL" id="MFC6670160.1"/>
    </source>
</evidence>
<protein>
    <submittedName>
        <fullName evidence="2">DUF2798 domain-containing protein</fullName>
    </submittedName>
</protein>
<evidence type="ECO:0000256" key="1">
    <source>
        <dbReference type="SAM" id="Phobius"/>
    </source>
</evidence>
<evidence type="ECO:0000313" key="3">
    <source>
        <dbReference type="Proteomes" id="UP001596422"/>
    </source>
</evidence>
<accession>A0ABW1ZYA5</accession>
<dbReference type="Proteomes" id="UP001596422">
    <property type="component" value="Unassembled WGS sequence"/>
</dbReference>